<comment type="caution">
    <text evidence="2">The sequence shown here is derived from an EMBL/GenBank/DDBJ whole genome shotgun (WGS) entry which is preliminary data.</text>
</comment>
<evidence type="ECO:0000313" key="2">
    <source>
        <dbReference type="EMBL" id="MCV4376944.1"/>
    </source>
</evidence>
<name>A0ABT3BVS8_9PSED</name>
<dbReference type="RefSeq" id="WP_263943135.1">
    <property type="nucleotide sequence ID" value="NZ_JAOXMH010000008.1"/>
</dbReference>
<organism evidence="2 3">
    <name type="scientific">Pseudomonas capsici</name>
    <dbReference type="NCBI Taxonomy" id="2810614"/>
    <lineage>
        <taxon>Bacteria</taxon>
        <taxon>Pseudomonadati</taxon>
        <taxon>Pseudomonadota</taxon>
        <taxon>Gammaproteobacteria</taxon>
        <taxon>Pseudomonadales</taxon>
        <taxon>Pseudomonadaceae</taxon>
        <taxon>Pseudomonas</taxon>
    </lineage>
</organism>
<feature type="region of interest" description="Disordered" evidence="1">
    <location>
        <begin position="1"/>
        <end position="29"/>
    </location>
</feature>
<dbReference type="EMBL" id="JAOXML010000006">
    <property type="protein sequence ID" value="MCV4376944.1"/>
    <property type="molecule type" value="Genomic_DNA"/>
</dbReference>
<sequence>MGGGKWVRAENSVNATNGSTPNNLNPSSSFTDLEAGTLVDRNVIRPTLGISRGEYSAVKPGPLADELAETFSGGVYKEVVLQSDTVLYRAGTAERDLGQFFSQEKPSGIIQSRIDKAVLPVWPNGAQSPIDTSFAVRIPAGTTVYVGKVGVQEGFYIGGTEQIVVVKPWAIEGVKVLDAEPLK</sequence>
<keyword evidence="3" id="KW-1185">Reference proteome</keyword>
<feature type="compositionally biased region" description="Polar residues" evidence="1">
    <location>
        <begin position="11"/>
        <end position="29"/>
    </location>
</feature>
<evidence type="ECO:0000256" key="1">
    <source>
        <dbReference type="SAM" id="MobiDB-lite"/>
    </source>
</evidence>
<protein>
    <submittedName>
        <fullName evidence="2">Uncharacterized protein</fullName>
    </submittedName>
</protein>
<proteinExistence type="predicted"/>
<dbReference type="Proteomes" id="UP001207294">
    <property type="component" value="Unassembled WGS sequence"/>
</dbReference>
<gene>
    <name evidence="2" type="ORF">OH718_10085</name>
</gene>
<accession>A0ABT3BVS8</accession>
<evidence type="ECO:0000313" key="3">
    <source>
        <dbReference type="Proteomes" id="UP001207294"/>
    </source>
</evidence>
<reference evidence="2 3" key="1">
    <citation type="submission" date="2022-10" db="EMBL/GenBank/DDBJ databases">
        <title>Characterization of Pseudomonas capsici strains from pepper and tomato in Georgia.</title>
        <authorList>
            <person name="Zhao M."/>
            <person name="Dutta B."/>
        </authorList>
    </citation>
    <scope>NUCLEOTIDE SEQUENCE [LARGE SCALE GENOMIC DNA]</scope>
    <source>
        <strain evidence="2 3">Pc20-5</strain>
    </source>
</reference>